<dbReference type="Gene3D" id="3.30.450.40">
    <property type="match status" value="1"/>
</dbReference>
<evidence type="ECO:0000313" key="3">
    <source>
        <dbReference type="Proteomes" id="UP000245728"/>
    </source>
</evidence>
<evidence type="ECO:0000313" key="2">
    <source>
        <dbReference type="EMBL" id="AWL13370.1"/>
    </source>
</evidence>
<dbReference type="Pfam" id="PF04340">
    <property type="entry name" value="DUF484"/>
    <property type="match status" value="1"/>
</dbReference>
<keyword evidence="3" id="KW-1185">Reference proteome</keyword>
<keyword evidence="1" id="KW-0175">Coiled coil</keyword>
<dbReference type="RefSeq" id="WP_109340872.1">
    <property type="nucleotide sequence ID" value="NZ_CP029347.1"/>
</dbReference>
<proteinExistence type="predicted"/>
<dbReference type="Proteomes" id="UP000245728">
    <property type="component" value="Chromosome"/>
</dbReference>
<organism evidence="2 3">
    <name type="scientific">Saliniradius amylolyticus</name>
    <dbReference type="NCBI Taxonomy" id="2183582"/>
    <lineage>
        <taxon>Bacteria</taxon>
        <taxon>Pseudomonadati</taxon>
        <taxon>Pseudomonadota</taxon>
        <taxon>Gammaproteobacteria</taxon>
        <taxon>Alteromonadales</taxon>
        <taxon>Alteromonadaceae</taxon>
        <taxon>Saliniradius</taxon>
    </lineage>
</organism>
<evidence type="ECO:0008006" key="4">
    <source>
        <dbReference type="Google" id="ProtNLM"/>
    </source>
</evidence>
<accession>A0A2S2E836</accession>
<name>A0A2S2E836_9ALTE</name>
<reference evidence="2 3" key="1">
    <citation type="submission" date="2018-05" db="EMBL/GenBank/DDBJ databases">
        <title>Salinimonas sp. HMF8227 Genome sequencing and assembly.</title>
        <authorList>
            <person name="Kang H."/>
            <person name="Kang J."/>
            <person name="Cha I."/>
            <person name="Kim H."/>
            <person name="Joh K."/>
        </authorList>
    </citation>
    <scope>NUCLEOTIDE SEQUENCE [LARGE SCALE GENOMIC DNA]</scope>
    <source>
        <strain evidence="2 3">HMF8227</strain>
    </source>
</reference>
<dbReference type="KEGG" id="salh:HMF8227_02922"/>
<dbReference type="InterPro" id="IPR007435">
    <property type="entry name" value="DUF484"/>
</dbReference>
<dbReference type="PANTHER" id="PTHR38765:SF1">
    <property type="entry name" value="DUF484 DOMAIN-CONTAINING PROTEIN"/>
    <property type="match status" value="1"/>
</dbReference>
<dbReference type="InterPro" id="IPR029016">
    <property type="entry name" value="GAF-like_dom_sf"/>
</dbReference>
<dbReference type="EMBL" id="CP029347">
    <property type="protein sequence ID" value="AWL13370.1"/>
    <property type="molecule type" value="Genomic_DNA"/>
</dbReference>
<dbReference type="PANTHER" id="PTHR38765">
    <property type="entry name" value="DUF484 DOMAIN-CONTAINING PROTEIN"/>
    <property type="match status" value="1"/>
</dbReference>
<protein>
    <recommendedName>
        <fullName evidence="4">DUF484 domain-containing protein</fullName>
    </recommendedName>
</protein>
<feature type="coiled-coil region" evidence="1">
    <location>
        <begin position="52"/>
        <end position="79"/>
    </location>
</feature>
<evidence type="ECO:0000256" key="1">
    <source>
        <dbReference type="SAM" id="Coils"/>
    </source>
</evidence>
<sequence length="224" mass="25887">MSDQPLNASTNAAEAVSAAQVKRYLQSHPDFFAQHPELLEGLRIPHQQKGAVSLVELQSEQLRSRLNQLQHQINELMSVAKHNERIYRIYADLNLRLFQCQTQAQIRSLLEDVLLEQLDLQDITLMRFDREPELSAEAKKQLEEKRFRQDMYYFGRLSQQERAWLFGEDSQVASVAMMLIGEQGELGLLVIGSSEDHHFHPGMDTLLINQLQKFMTLVLSQLEQ</sequence>
<gene>
    <name evidence="2" type="ORF">HMF8227_02922</name>
</gene>
<dbReference type="OrthoDB" id="8525200at2"/>
<dbReference type="AlphaFoldDB" id="A0A2S2E836"/>